<protein>
    <submittedName>
        <fullName evidence="2">Uncharacterized protein</fullName>
    </submittedName>
</protein>
<dbReference type="GeneID" id="90074381"/>
<organism evidence="2 3">
    <name type="scientific">Saccharomycopsis crataegensis</name>
    <dbReference type="NCBI Taxonomy" id="43959"/>
    <lineage>
        <taxon>Eukaryota</taxon>
        <taxon>Fungi</taxon>
        <taxon>Dikarya</taxon>
        <taxon>Ascomycota</taxon>
        <taxon>Saccharomycotina</taxon>
        <taxon>Saccharomycetes</taxon>
        <taxon>Saccharomycopsidaceae</taxon>
        <taxon>Saccharomycopsis</taxon>
    </lineage>
</organism>
<dbReference type="EMBL" id="BTFZ01000011">
    <property type="protein sequence ID" value="GMM36406.1"/>
    <property type="molecule type" value="Genomic_DNA"/>
</dbReference>
<dbReference type="RefSeq" id="XP_064853402.1">
    <property type="nucleotide sequence ID" value="XM_064997330.1"/>
</dbReference>
<accession>A0AAV5QPB4</accession>
<comment type="caution">
    <text evidence="2">The sequence shown here is derived from an EMBL/GenBank/DDBJ whole genome shotgun (WGS) entry which is preliminary data.</text>
</comment>
<reference evidence="2 3" key="1">
    <citation type="journal article" date="2023" name="Elife">
        <title>Identification of key yeast species and microbe-microbe interactions impacting larval growth of Drosophila in the wild.</title>
        <authorList>
            <person name="Mure A."/>
            <person name="Sugiura Y."/>
            <person name="Maeda R."/>
            <person name="Honda K."/>
            <person name="Sakurai N."/>
            <person name="Takahashi Y."/>
            <person name="Watada M."/>
            <person name="Katoh T."/>
            <person name="Gotoh A."/>
            <person name="Gotoh Y."/>
            <person name="Taniguchi I."/>
            <person name="Nakamura K."/>
            <person name="Hayashi T."/>
            <person name="Katayama T."/>
            <person name="Uemura T."/>
            <person name="Hattori Y."/>
        </authorList>
    </citation>
    <scope>NUCLEOTIDE SEQUENCE [LARGE SCALE GENOMIC DNA]</scope>
    <source>
        <strain evidence="2 3">SC-9</strain>
    </source>
</reference>
<feature type="compositionally biased region" description="Polar residues" evidence="1">
    <location>
        <begin position="58"/>
        <end position="67"/>
    </location>
</feature>
<sequence length="219" mass="24452">MGSAASKSSSARNLAKTASTTNHLKRSKIDPLGQVHKPPQNAPPTTNLHRRANDSIRPPTNNNNGPSNHREAPDTSTKDGMDPDYNAKAMSLGTVKLTEEKIKLDKNNLAIRTLNIRKQLHKIGQDSKLQTENKTLLDPRTISAILGDLDTGATREKVTKTYRLHPDFLDQLRVGVIRLAKTRSSGPRTINDYDFQQNNKHGRRKEPNQLQKQLDQLLS</sequence>
<feature type="compositionally biased region" description="Basic and acidic residues" evidence="1">
    <location>
        <begin position="68"/>
        <end position="81"/>
    </location>
</feature>
<feature type="region of interest" description="Disordered" evidence="1">
    <location>
        <begin position="187"/>
        <end position="219"/>
    </location>
</feature>
<feature type="compositionally biased region" description="Polar residues" evidence="1">
    <location>
        <begin position="187"/>
        <end position="199"/>
    </location>
</feature>
<evidence type="ECO:0000313" key="2">
    <source>
        <dbReference type="EMBL" id="GMM36406.1"/>
    </source>
</evidence>
<gene>
    <name evidence="2" type="ORF">DASC09_037310</name>
</gene>
<keyword evidence="3" id="KW-1185">Reference proteome</keyword>
<name>A0AAV5QPB4_9ASCO</name>
<evidence type="ECO:0000313" key="3">
    <source>
        <dbReference type="Proteomes" id="UP001360560"/>
    </source>
</evidence>
<feature type="compositionally biased region" description="Polar residues" evidence="1">
    <location>
        <begin position="1"/>
        <end position="22"/>
    </location>
</feature>
<feature type="region of interest" description="Disordered" evidence="1">
    <location>
        <begin position="1"/>
        <end position="84"/>
    </location>
</feature>
<feature type="compositionally biased region" description="Polar residues" evidence="1">
    <location>
        <begin position="208"/>
        <end position="219"/>
    </location>
</feature>
<dbReference type="Proteomes" id="UP001360560">
    <property type="component" value="Unassembled WGS sequence"/>
</dbReference>
<proteinExistence type="predicted"/>
<dbReference type="AlphaFoldDB" id="A0AAV5QPB4"/>
<evidence type="ECO:0000256" key="1">
    <source>
        <dbReference type="SAM" id="MobiDB-lite"/>
    </source>
</evidence>